<dbReference type="Proteomes" id="UP000177870">
    <property type="component" value="Chromosome"/>
</dbReference>
<dbReference type="RefSeq" id="WP_070393138.1">
    <property type="nucleotide sequence ID" value="NZ_CP017599.1"/>
</dbReference>
<feature type="transmembrane region" description="Helical" evidence="9">
    <location>
        <begin position="38"/>
        <end position="57"/>
    </location>
</feature>
<feature type="active site" evidence="9">
    <location>
        <position position="141"/>
    </location>
</feature>
<evidence type="ECO:0000313" key="13">
    <source>
        <dbReference type="Proteomes" id="UP000177870"/>
    </source>
</evidence>
<dbReference type="PROSITE" id="PS00855">
    <property type="entry name" value="SPASE_II"/>
    <property type="match status" value="1"/>
</dbReference>
<comment type="caution">
    <text evidence="9">Lacks conserved residue(s) required for the propagation of feature annotation.</text>
</comment>
<evidence type="ECO:0000256" key="11">
    <source>
        <dbReference type="RuleBase" id="RU004181"/>
    </source>
</evidence>
<dbReference type="EMBL" id="CP017599">
    <property type="protein sequence ID" value="AOX00685.1"/>
    <property type="molecule type" value="Genomic_DNA"/>
</dbReference>
<dbReference type="STRING" id="1458985.BJP34_15620"/>
<name>A0A1D8TSX1_9CYAN</name>
<keyword evidence="3 9" id="KW-0645">Protease</keyword>
<keyword evidence="2 9" id="KW-1003">Cell membrane</keyword>
<evidence type="ECO:0000256" key="6">
    <source>
        <dbReference type="ARBA" id="ARBA00022801"/>
    </source>
</evidence>
<evidence type="ECO:0000256" key="5">
    <source>
        <dbReference type="ARBA" id="ARBA00022750"/>
    </source>
</evidence>
<evidence type="ECO:0000256" key="7">
    <source>
        <dbReference type="ARBA" id="ARBA00022989"/>
    </source>
</evidence>
<dbReference type="PANTHER" id="PTHR33695">
    <property type="entry name" value="LIPOPROTEIN SIGNAL PEPTIDASE"/>
    <property type="match status" value="1"/>
</dbReference>
<keyword evidence="7 9" id="KW-1133">Transmembrane helix</keyword>
<dbReference type="GO" id="GO:0004190">
    <property type="term" value="F:aspartic-type endopeptidase activity"/>
    <property type="evidence" value="ECO:0007669"/>
    <property type="project" value="UniProtKB-UniRule"/>
</dbReference>
<comment type="similarity">
    <text evidence="1 9 11">Belongs to the peptidase A8 family.</text>
</comment>
<evidence type="ECO:0000256" key="10">
    <source>
        <dbReference type="RuleBase" id="RU000594"/>
    </source>
</evidence>
<keyword evidence="5 9" id="KW-0064">Aspartyl protease</keyword>
<dbReference type="Pfam" id="PF01252">
    <property type="entry name" value="Peptidase_A8"/>
    <property type="match status" value="1"/>
</dbReference>
<dbReference type="GO" id="GO:0005886">
    <property type="term" value="C:plasma membrane"/>
    <property type="evidence" value="ECO:0007669"/>
    <property type="project" value="UniProtKB-SubCell"/>
</dbReference>
<dbReference type="InterPro" id="IPR001872">
    <property type="entry name" value="Peptidase_A8"/>
</dbReference>
<keyword evidence="6 9" id="KW-0378">Hydrolase</keyword>
<comment type="function">
    <text evidence="9 10">This protein specifically catalyzes the removal of signal peptides from prolipoproteins.</text>
</comment>
<dbReference type="OrthoDB" id="9810259at2"/>
<evidence type="ECO:0000256" key="8">
    <source>
        <dbReference type="ARBA" id="ARBA00023136"/>
    </source>
</evidence>
<dbReference type="AlphaFoldDB" id="A0A1D8TSX1"/>
<dbReference type="PRINTS" id="PR00781">
    <property type="entry name" value="LIPOSIGPTASE"/>
</dbReference>
<dbReference type="NCBIfam" id="TIGR00077">
    <property type="entry name" value="lspA"/>
    <property type="match status" value="1"/>
</dbReference>
<evidence type="ECO:0000256" key="4">
    <source>
        <dbReference type="ARBA" id="ARBA00022692"/>
    </source>
</evidence>
<comment type="pathway">
    <text evidence="9">Protein modification; lipoprotein biosynthesis (signal peptide cleavage).</text>
</comment>
<evidence type="ECO:0000256" key="1">
    <source>
        <dbReference type="ARBA" id="ARBA00006139"/>
    </source>
</evidence>
<reference evidence="13" key="1">
    <citation type="submission" date="2016-10" db="EMBL/GenBank/DDBJ databases">
        <title>Comparative genomics uncovers the prolific and rare metabolic potential of the cyanobacterial genus Moorea.</title>
        <authorList>
            <person name="Leao T."/>
            <person name="Castelao G."/>
            <person name="Korobeynikov A."/>
            <person name="Monroe E.A."/>
            <person name="Podell S."/>
            <person name="Glukhov E."/>
            <person name="Allen E."/>
            <person name="Gerwick W.H."/>
            <person name="Gerwick L."/>
        </authorList>
    </citation>
    <scope>NUCLEOTIDE SEQUENCE [LARGE SCALE GENOMIC DNA]</scope>
    <source>
        <strain evidence="13">PAL-8-15-08-1</strain>
    </source>
</reference>
<dbReference type="PANTHER" id="PTHR33695:SF1">
    <property type="entry name" value="LIPOPROTEIN SIGNAL PEPTIDASE"/>
    <property type="match status" value="1"/>
</dbReference>
<dbReference type="EC" id="3.4.23.36" evidence="9"/>
<accession>A0A1D8TSX1</accession>
<evidence type="ECO:0000256" key="2">
    <source>
        <dbReference type="ARBA" id="ARBA00022475"/>
    </source>
</evidence>
<protein>
    <recommendedName>
        <fullName evidence="9">Lipoprotein signal peptidase</fullName>
        <ecNumber evidence="9">3.4.23.36</ecNumber>
    </recommendedName>
    <alternativeName>
        <fullName evidence="9">Prolipoprotein signal peptidase</fullName>
    </alternativeName>
    <alternativeName>
        <fullName evidence="9">Signal peptidase II</fullName>
        <shortName evidence="9">SPase II</shortName>
    </alternativeName>
</protein>
<dbReference type="KEGG" id="mpro:BJP34_15620"/>
<gene>
    <name evidence="9" type="primary">lspA</name>
    <name evidence="12" type="ORF">BJP34_15620</name>
</gene>
<feature type="active site" evidence="9">
    <location>
        <position position="125"/>
    </location>
</feature>
<dbReference type="UniPathway" id="UPA00665"/>
<proteinExistence type="inferred from homology"/>
<organism evidence="12 13">
    <name type="scientific">Moorena producens PAL-8-15-08-1</name>
    <dbReference type="NCBI Taxonomy" id="1458985"/>
    <lineage>
        <taxon>Bacteria</taxon>
        <taxon>Bacillati</taxon>
        <taxon>Cyanobacteriota</taxon>
        <taxon>Cyanophyceae</taxon>
        <taxon>Coleofasciculales</taxon>
        <taxon>Coleofasciculaceae</taxon>
        <taxon>Moorena</taxon>
    </lineage>
</organism>
<evidence type="ECO:0000313" key="12">
    <source>
        <dbReference type="EMBL" id="AOX00685.1"/>
    </source>
</evidence>
<feature type="transmembrane region" description="Helical" evidence="9">
    <location>
        <begin position="64"/>
        <end position="82"/>
    </location>
</feature>
<keyword evidence="4 9" id="KW-0812">Transmembrane</keyword>
<dbReference type="GO" id="GO:0006508">
    <property type="term" value="P:proteolysis"/>
    <property type="evidence" value="ECO:0007669"/>
    <property type="project" value="UniProtKB-KW"/>
</dbReference>
<feature type="transmembrane region" description="Helical" evidence="9">
    <location>
        <begin position="136"/>
        <end position="156"/>
    </location>
</feature>
<evidence type="ECO:0000256" key="9">
    <source>
        <dbReference type="HAMAP-Rule" id="MF_00161"/>
    </source>
</evidence>
<sequence length="168" mass="18841">MKRNPLFWFAAAIGLILDQLTKYWVVQNFELAETLPLWQGVFHFTYVTNTGAAFSLFSQDGSWLRWLSLAVSLGLIALAWFGPKLIRLEQLGYGFILGGALGNGIDRFFNSCLVDNQTVTGCVVDFLDFRLINFPVFNVADVCINLGIVCLLIASFRHQSPKSREKGQ</sequence>
<evidence type="ECO:0000256" key="3">
    <source>
        <dbReference type="ARBA" id="ARBA00022670"/>
    </source>
</evidence>
<comment type="catalytic activity">
    <reaction evidence="9 10">
        <text>Release of signal peptides from bacterial membrane prolipoproteins. Hydrolyzes -Xaa-Yaa-Zaa-|-(S,diacylglyceryl)Cys-, in which Xaa is hydrophobic (preferably Leu), and Yaa (Ala or Ser) and Zaa (Gly or Ala) have small, neutral side chains.</text>
        <dbReference type="EC" id="3.4.23.36"/>
    </reaction>
</comment>
<dbReference type="HAMAP" id="MF_00161">
    <property type="entry name" value="LspA"/>
    <property type="match status" value="1"/>
</dbReference>
<comment type="subcellular location">
    <subcellularLocation>
        <location evidence="9">Cell membrane</location>
        <topology evidence="9">Multi-pass membrane protein</topology>
    </subcellularLocation>
</comment>
<keyword evidence="8 9" id="KW-0472">Membrane</keyword>